<protein>
    <submittedName>
        <fullName evidence="2">DUF4893 domain-containing protein</fullName>
    </submittedName>
</protein>
<name>A0A926G527_9RHOB</name>
<feature type="signal peptide" evidence="1">
    <location>
        <begin position="1"/>
        <end position="24"/>
    </location>
</feature>
<gene>
    <name evidence="2" type="ORF">H4P12_03925</name>
</gene>
<keyword evidence="1" id="KW-0732">Signal</keyword>
<feature type="chain" id="PRO_5037886566" evidence="1">
    <location>
        <begin position="25"/>
        <end position="207"/>
    </location>
</feature>
<evidence type="ECO:0000313" key="3">
    <source>
        <dbReference type="Proteomes" id="UP000608594"/>
    </source>
</evidence>
<dbReference type="InterPro" id="IPR032609">
    <property type="entry name" value="DUF4893"/>
</dbReference>
<evidence type="ECO:0000313" key="2">
    <source>
        <dbReference type="EMBL" id="MBC9245878.1"/>
    </source>
</evidence>
<organism evidence="2 3">
    <name type="scientific">Paracoccus amoyensis</name>
    <dbReference type="NCBI Taxonomy" id="2760093"/>
    <lineage>
        <taxon>Bacteria</taxon>
        <taxon>Pseudomonadati</taxon>
        <taxon>Pseudomonadota</taxon>
        <taxon>Alphaproteobacteria</taxon>
        <taxon>Rhodobacterales</taxon>
        <taxon>Paracoccaceae</taxon>
        <taxon>Paracoccus</taxon>
    </lineage>
</organism>
<evidence type="ECO:0000256" key="1">
    <source>
        <dbReference type="SAM" id="SignalP"/>
    </source>
</evidence>
<proteinExistence type="predicted"/>
<accession>A0A926G527</accession>
<keyword evidence="3" id="KW-1185">Reference proteome</keyword>
<dbReference type="RefSeq" id="WP_187792266.1">
    <property type="nucleotide sequence ID" value="NZ_JACOQL010000001.1"/>
</dbReference>
<sequence length="207" mass="22083">MLLSIPKIKLAAALLLACALPVAAQSQELGDGTPIRMDDVARLAQFDAAAGSALLDMMAFASEADRNAVAAALLGQPMPSEDALQELPGTWSCQMMKLGGNLGAVVYQPFKCSAGSDGSFEKLTGSQRTKGAVHRDGDQLVYLGTGFIYDDPQPPAYADLPDPVDPQSLPQRVPEVGILQVINTNRARILFPYPVLESKFNILLLTR</sequence>
<dbReference type="Proteomes" id="UP000608594">
    <property type="component" value="Unassembled WGS sequence"/>
</dbReference>
<dbReference type="Pfam" id="PF16233">
    <property type="entry name" value="DUF4893"/>
    <property type="match status" value="1"/>
</dbReference>
<dbReference type="AlphaFoldDB" id="A0A926G527"/>
<dbReference type="EMBL" id="JACOQL010000001">
    <property type="protein sequence ID" value="MBC9245878.1"/>
    <property type="molecule type" value="Genomic_DNA"/>
</dbReference>
<reference evidence="2" key="1">
    <citation type="submission" date="2020-08" db="EMBL/GenBank/DDBJ databases">
        <title>Paracoccus amoyensis sp. nov., isolated from the surface seawater at coast of Xiamen, Fujian.</title>
        <authorList>
            <person name="Lyu L."/>
        </authorList>
    </citation>
    <scope>NUCLEOTIDE SEQUENCE</scope>
    <source>
        <strain evidence="2">11-3</strain>
    </source>
</reference>
<comment type="caution">
    <text evidence="2">The sequence shown here is derived from an EMBL/GenBank/DDBJ whole genome shotgun (WGS) entry which is preliminary data.</text>
</comment>